<dbReference type="EMBL" id="BAAFZP010000001">
    <property type="protein sequence ID" value="GAB1580558.1"/>
    <property type="molecule type" value="Genomic_DNA"/>
</dbReference>
<keyword evidence="1" id="KW-0472">Membrane</keyword>
<keyword evidence="1" id="KW-0812">Transmembrane</keyword>
<name>A0ABQ0GV65_9HYPH</name>
<reference evidence="2 3" key="1">
    <citation type="submission" date="2024-10" db="EMBL/GenBank/DDBJ databases">
        <title>Isolation, draft genome sequencing and identification of Phyllobacterium sp. NSA23, isolated from leaf soil.</title>
        <authorList>
            <person name="Akita H."/>
        </authorList>
    </citation>
    <scope>NUCLEOTIDE SEQUENCE [LARGE SCALE GENOMIC DNA]</scope>
    <source>
        <strain evidence="2 3">NSA23</strain>
    </source>
</reference>
<dbReference type="RefSeq" id="WP_407863543.1">
    <property type="nucleotide sequence ID" value="NZ_BAAFZP010000001.1"/>
</dbReference>
<organism evidence="2 3">
    <name type="scientific">Phyllobacterium phragmitis</name>
    <dbReference type="NCBI Taxonomy" id="2670329"/>
    <lineage>
        <taxon>Bacteria</taxon>
        <taxon>Pseudomonadati</taxon>
        <taxon>Pseudomonadota</taxon>
        <taxon>Alphaproteobacteria</taxon>
        <taxon>Hyphomicrobiales</taxon>
        <taxon>Phyllobacteriaceae</taxon>
        <taxon>Phyllobacterium</taxon>
    </lineage>
</organism>
<evidence type="ECO:0000256" key="1">
    <source>
        <dbReference type="SAM" id="Phobius"/>
    </source>
</evidence>
<dbReference type="Proteomes" id="UP001628091">
    <property type="component" value="Unassembled WGS sequence"/>
</dbReference>
<gene>
    <name evidence="2" type="ORF">PPNSA23_05010</name>
</gene>
<protein>
    <recommendedName>
        <fullName evidence="4">DUF2177 domain-containing protein</fullName>
    </recommendedName>
</protein>
<sequence>MNDVLYYLARFALIVLGYCCAVIGAGFFLNALILAALGVLPNDPDQGFLPGLLVSSPFMGILIGYFAFFPSLIAIAWGELTAKRDWLFYAIAGLIIAVVLAAYGFNAGIPEARDPVMVASAAGAGVVAGFIYWLIAGRSAGRYRA</sequence>
<evidence type="ECO:0000313" key="3">
    <source>
        <dbReference type="Proteomes" id="UP001628091"/>
    </source>
</evidence>
<comment type="caution">
    <text evidence="2">The sequence shown here is derived from an EMBL/GenBank/DDBJ whole genome shotgun (WGS) entry which is preliminary data.</text>
</comment>
<feature type="transmembrane region" description="Helical" evidence="1">
    <location>
        <begin position="86"/>
        <end position="105"/>
    </location>
</feature>
<feature type="transmembrane region" description="Helical" evidence="1">
    <location>
        <begin position="57"/>
        <end position="77"/>
    </location>
</feature>
<proteinExistence type="predicted"/>
<keyword evidence="3" id="KW-1185">Reference proteome</keyword>
<feature type="transmembrane region" description="Helical" evidence="1">
    <location>
        <begin position="117"/>
        <end position="135"/>
    </location>
</feature>
<feature type="transmembrane region" description="Helical" evidence="1">
    <location>
        <begin position="12"/>
        <end position="37"/>
    </location>
</feature>
<keyword evidence="1" id="KW-1133">Transmembrane helix</keyword>
<evidence type="ECO:0008006" key="4">
    <source>
        <dbReference type="Google" id="ProtNLM"/>
    </source>
</evidence>
<accession>A0ABQ0GV65</accession>
<evidence type="ECO:0000313" key="2">
    <source>
        <dbReference type="EMBL" id="GAB1580558.1"/>
    </source>
</evidence>